<feature type="non-terminal residue" evidence="1">
    <location>
        <position position="1"/>
    </location>
</feature>
<dbReference type="Pfam" id="PF13177">
    <property type="entry name" value="DNA_pol3_delta2"/>
    <property type="match status" value="1"/>
</dbReference>
<dbReference type="SUPFAM" id="SSF52540">
    <property type="entry name" value="P-loop containing nucleoside triphosphate hydrolases"/>
    <property type="match status" value="1"/>
</dbReference>
<sequence length="136" mass="15552">GVFMEYQSLYRKWRPQIFEDVIGQKHITQTLINAISLNRISHAYIFSGPRGVGKTTTARILAKSLNCIKGPTPHPCNKCERCIRITDGYSMDVIEIDGASNRGIDDIRDLRNKVKFAPTEGKYKVYIIDFLLYLQL</sequence>
<dbReference type="AlphaFoldDB" id="X1UT48"/>
<dbReference type="CDD" id="cd00009">
    <property type="entry name" value="AAA"/>
    <property type="match status" value="1"/>
</dbReference>
<dbReference type="PANTHER" id="PTHR11669">
    <property type="entry name" value="REPLICATION FACTOR C / DNA POLYMERASE III GAMMA-TAU SUBUNIT"/>
    <property type="match status" value="1"/>
</dbReference>
<dbReference type="InterPro" id="IPR027417">
    <property type="entry name" value="P-loop_NTPase"/>
</dbReference>
<comment type="caution">
    <text evidence="1">The sequence shown here is derived from an EMBL/GenBank/DDBJ whole genome shotgun (WGS) entry which is preliminary data.</text>
</comment>
<organism evidence="1">
    <name type="scientific">marine sediment metagenome</name>
    <dbReference type="NCBI Taxonomy" id="412755"/>
    <lineage>
        <taxon>unclassified sequences</taxon>
        <taxon>metagenomes</taxon>
        <taxon>ecological metagenomes</taxon>
    </lineage>
</organism>
<accession>X1UT48</accession>
<gene>
    <name evidence="1" type="ORF">S12H4_60113</name>
</gene>
<dbReference type="Gene3D" id="3.40.50.300">
    <property type="entry name" value="P-loop containing nucleotide triphosphate hydrolases"/>
    <property type="match status" value="1"/>
</dbReference>
<dbReference type="GO" id="GO:0006261">
    <property type="term" value="P:DNA-templated DNA replication"/>
    <property type="evidence" value="ECO:0007669"/>
    <property type="project" value="TreeGrafter"/>
</dbReference>
<dbReference type="EMBL" id="BARW01039475">
    <property type="protein sequence ID" value="GAJ20688.1"/>
    <property type="molecule type" value="Genomic_DNA"/>
</dbReference>
<evidence type="ECO:0008006" key="2">
    <source>
        <dbReference type="Google" id="ProtNLM"/>
    </source>
</evidence>
<dbReference type="InterPro" id="IPR050238">
    <property type="entry name" value="DNA_Rep/Repair_Clamp_Loader"/>
</dbReference>
<name>X1UT48_9ZZZZ</name>
<evidence type="ECO:0000313" key="1">
    <source>
        <dbReference type="EMBL" id="GAJ20688.1"/>
    </source>
</evidence>
<proteinExistence type="predicted"/>
<reference evidence="1" key="1">
    <citation type="journal article" date="2014" name="Front. Microbiol.">
        <title>High frequency of phylogenetically diverse reductive dehalogenase-homologous genes in deep subseafloor sedimentary metagenomes.</title>
        <authorList>
            <person name="Kawai M."/>
            <person name="Futagami T."/>
            <person name="Toyoda A."/>
            <person name="Takaki Y."/>
            <person name="Nishi S."/>
            <person name="Hori S."/>
            <person name="Arai W."/>
            <person name="Tsubouchi T."/>
            <person name="Morono Y."/>
            <person name="Uchiyama I."/>
            <person name="Ito T."/>
            <person name="Fujiyama A."/>
            <person name="Inagaki F."/>
            <person name="Takami H."/>
        </authorList>
    </citation>
    <scope>NUCLEOTIDE SEQUENCE</scope>
    <source>
        <strain evidence="1">Expedition CK06-06</strain>
    </source>
</reference>
<dbReference type="PANTHER" id="PTHR11669:SF0">
    <property type="entry name" value="PROTEIN STICHEL-LIKE 2"/>
    <property type="match status" value="1"/>
</dbReference>
<protein>
    <recommendedName>
        <fullName evidence="2">AAA+ ATPase domain-containing protein</fullName>
    </recommendedName>
</protein>